<dbReference type="Proteomes" id="UP000198775">
    <property type="component" value="Unassembled WGS sequence"/>
</dbReference>
<sequence length="80" mass="8510">MSRVCGIRGELRVRARLVKLRTVPTSGTDCWADPNRLTGQQDVIVRGTQRPALAVDGDWLDIGASGSALLAGEDALVAVH</sequence>
<name>A0A1H8VS34_9EURY</name>
<reference evidence="2" key="1">
    <citation type="submission" date="2016-10" db="EMBL/GenBank/DDBJ databases">
        <authorList>
            <person name="Varghese N."/>
            <person name="Submissions S."/>
        </authorList>
    </citation>
    <scope>NUCLEOTIDE SEQUENCE [LARGE SCALE GENOMIC DNA]</scope>
    <source>
        <strain evidence="2">IBRC-M 10043</strain>
    </source>
</reference>
<proteinExistence type="predicted"/>
<evidence type="ECO:0000313" key="1">
    <source>
        <dbReference type="EMBL" id="SEP18211.1"/>
    </source>
</evidence>
<dbReference type="EMBL" id="FOCX01000041">
    <property type="protein sequence ID" value="SEP18211.1"/>
    <property type="molecule type" value="Genomic_DNA"/>
</dbReference>
<protein>
    <submittedName>
        <fullName evidence="1">Uncharacterized protein</fullName>
    </submittedName>
</protein>
<gene>
    <name evidence="1" type="ORF">SAMN05216388_104113</name>
</gene>
<accession>A0A1H8VS34</accession>
<evidence type="ECO:0000313" key="2">
    <source>
        <dbReference type="Proteomes" id="UP000198775"/>
    </source>
</evidence>
<organism evidence="1 2">
    <name type="scientific">Halorientalis persicus</name>
    <dbReference type="NCBI Taxonomy" id="1367881"/>
    <lineage>
        <taxon>Archaea</taxon>
        <taxon>Methanobacteriati</taxon>
        <taxon>Methanobacteriota</taxon>
        <taxon>Stenosarchaea group</taxon>
        <taxon>Halobacteria</taxon>
        <taxon>Halobacteriales</taxon>
        <taxon>Haloarculaceae</taxon>
        <taxon>Halorientalis</taxon>
    </lineage>
</organism>
<keyword evidence="2" id="KW-1185">Reference proteome</keyword>
<dbReference type="AlphaFoldDB" id="A0A1H8VS34"/>